<protein>
    <submittedName>
        <fullName evidence="1">DUF3990 domain-containing protein</fullName>
    </submittedName>
</protein>
<name>A0A7K0KDI4_9BACT</name>
<dbReference type="EMBL" id="VUNG01000003">
    <property type="protein sequence ID" value="MST83525.1"/>
    <property type="molecule type" value="Genomic_DNA"/>
</dbReference>
<keyword evidence="2" id="KW-1185">Reference proteome</keyword>
<evidence type="ECO:0000313" key="1">
    <source>
        <dbReference type="EMBL" id="MST83525.1"/>
    </source>
</evidence>
<reference evidence="1 2" key="1">
    <citation type="submission" date="2019-08" db="EMBL/GenBank/DDBJ databases">
        <title>In-depth cultivation of the pig gut microbiome towards novel bacterial diversity and tailored functional studies.</title>
        <authorList>
            <person name="Wylensek D."/>
            <person name="Hitch T.C.A."/>
            <person name="Clavel T."/>
        </authorList>
    </citation>
    <scope>NUCLEOTIDE SEQUENCE [LARGE SCALE GENOMIC DNA]</scope>
    <source>
        <strain evidence="1 2">LKV-178-WT-2A</strain>
    </source>
</reference>
<comment type="caution">
    <text evidence="1">The sequence shown here is derived from an EMBL/GenBank/DDBJ whole genome shotgun (WGS) entry which is preliminary data.</text>
</comment>
<dbReference type="Proteomes" id="UP000438914">
    <property type="component" value="Unassembled WGS sequence"/>
</dbReference>
<accession>A0A7K0KDI4</accession>
<dbReference type="AlphaFoldDB" id="A0A7K0KDI4"/>
<dbReference type="RefSeq" id="WP_154533095.1">
    <property type="nucleotide sequence ID" value="NZ_VUNG01000003.1"/>
</dbReference>
<evidence type="ECO:0000313" key="2">
    <source>
        <dbReference type="Proteomes" id="UP000438914"/>
    </source>
</evidence>
<dbReference type="Pfam" id="PF13151">
    <property type="entry name" value="DUF3990"/>
    <property type="match status" value="1"/>
</dbReference>
<proteinExistence type="predicted"/>
<gene>
    <name evidence="1" type="ORF">FYJ73_02300</name>
</gene>
<sequence>MIVYHGSTDVISNPLAHIGRNHLDFGKGFYVTNLQQQAVSWAMRPANDGKKKYLNIYDFNLDQALLSGKSILTFQQYNRAWLDFVVSNRKGGTEWQKYDIIQGGIANDRVFNTVELYAADLITAEEALKRLSYHRPNNQICITSQSVIDQYLTYKESTEISSL</sequence>
<organism evidence="1 2">
    <name type="scientific">Hallella mizrahii</name>
    <dbReference type="NCBI Taxonomy" id="2606637"/>
    <lineage>
        <taxon>Bacteria</taxon>
        <taxon>Pseudomonadati</taxon>
        <taxon>Bacteroidota</taxon>
        <taxon>Bacteroidia</taxon>
        <taxon>Bacteroidales</taxon>
        <taxon>Prevotellaceae</taxon>
        <taxon>Hallella</taxon>
    </lineage>
</organism>
<dbReference type="InterPro" id="IPR025051">
    <property type="entry name" value="DUF3990"/>
</dbReference>